<evidence type="ECO:0000313" key="2">
    <source>
        <dbReference type="EMBL" id="SEI53767.1"/>
    </source>
</evidence>
<dbReference type="RefSeq" id="WP_177170454.1">
    <property type="nucleotide sequence ID" value="NZ_FNYW01000002.1"/>
</dbReference>
<evidence type="ECO:0000259" key="1">
    <source>
        <dbReference type="Pfam" id="PF03372"/>
    </source>
</evidence>
<accession>A0A1H6RMK8</accession>
<evidence type="ECO:0000313" key="3">
    <source>
        <dbReference type="Proteomes" id="UP000198564"/>
    </source>
</evidence>
<proteinExistence type="predicted"/>
<keyword evidence="2" id="KW-0378">Hydrolase</keyword>
<dbReference type="STRING" id="1130080.SAMN04488113_102148"/>
<sequence length="266" mass="30601">MEKYIYKIATYNIRTDTHADGAEGSRFRWSHRFSYIKKQIEINDWDILGIQETRQNQLDDFKSLSGCEVVGSKRSESRDAEYNPIIFKSDKFDLIETETSWLSPSGSKNSQAVEWKAAYPRIFTTAVLKEIKTGQTLTFINTHFDHVSETARYHSAQLIAKKLPRLKDRGPVFLMGDFNGGCSERWYKVITNDFLDCETLAPHKVGPDVSCTMSTLDSDPSWSDMSKIDYIFYDRDVEVLKTETLTDKFHGSYPSDHFPLSVKCLL</sequence>
<dbReference type="Pfam" id="PF03372">
    <property type="entry name" value="Exo_endo_phos"/>
    <property type="match status" value="1"/>
</dbReference>
<keyword evidence="3" id="KW-1185">Reference proteome</keyword>
<dbReference type="Gene3D" id="3.60.10.10">
    <property type="entry name" value="Endonuclease/exonuclease/phosphatase"/>
    <property type="match status" value="1"/>
</dbReference>
<keyword evidence="2" id="KW-0269">Exonuclease</keyword>
<dbReference type="SUPFAM" id="SSF56219">
    <property type="entry name" value="DNase I-like"/>
    <property type="match status" value="1"/>
</dbReference>
<name>A0A1H6RMK8_9LACT</name>
<organism evidence="2 3">
    <name type="scientific">Alkalibacterium gilvum</name>
    <dbReference type="NCBI Taxonomy" id="1130080"/>
    <lineage>
        <taxon>Bacteria</taxon>
        <taxon>Bacillati</taxon>
        <taxon>Bacillota</taxon>
        <taxon>Bacilli</taxon>
        <taxon>Lactobacillales</taxon>
        <taxon>Carnobacteriaceae</taxon>
        <taxon>Alkalibacterium</taxon>
    </lineage>
</organism>
<dbReference type="InterPro" id="IPR005135">
    <property type="entry name" value="Endo/exonuclease/phosphatase"/>
</dbReference>
<keyword evidence="2" id="KW-0255">Endonuclease</keyword>
<dbReference type="PANTHER" id="PTHR12121:SF36">
    <property type="entry name" value="ENDONUCLEASE_EXONUCLEASE_PHOSPHATASE DOMAIN-CONTAINING PROTEIN"/>
    <property type="match status" value="1"/>
</dbReference>
<dbReference type="GO" id="GO:0004519">
    <property type="term" value="F:endonuclease activity"/>
    <property type="evidence" value="ECO:0007669"/>
    <property type="project" value="UniProtKB-KW"/>
</dbReference>
<dbReference type="EMBL" id="FNYW01000002">
    <property type="protein sequence ID" value="SEI53767.1"/>
    <property type="molecule type" value="Genomic_DNA"/>
</dbReference>
<dbReference type="InterPro" id="IPR036691">
    <property type="entry name" value="Endo/exonu/phosph_ase_sf"/>
</dbReference>
<dbReference type="GO" id="GO:0000175">
    <property type="term" value="F:3'-5'-RNA exonuclease activity"/>
    <property type="evidence" value="ECO:0007669"/>
    <property type="project" value="TreeGrafter"/>
</dbReference>
<dbReference type="AlphaFoldDB" id="A0A1H6RMK8"/>
<reference evidence="3" key="1">
    <citation type="submission" date="2016-10" db="EMBL/GenBank/DDBJ databases">
        <authorList>
            <person name="Varghese N."/>
            <person name="Submissions S."/>
        </authorList>
    </citation>
    <scope>NUCLEOTIDE SEQUENCE [LARGE SCALE GENOMIC DNA]</scope>
    <source>
        <strain evidence="3">DSM 25751</strain>
    </source>
</reference>
<dbReference type="PANTHER" id="PTHR12121">
    <property type="entry name" value="CARBON CATABOLITE REPRESSOR PROTEIN 4"/>
    <property type="match status" value="1"/>
</dbReference>
<feature type="domain" description="Endonuclease/exonuclease/phosphatase" evidence="1">
    <location>
        <begin position="9"/>
        <end position="257"/>
    </location>
</feature>
<dbReference type="CDD" id="cd09083">
    <property type="entry name" value="EEP-1"/>
    <property type="match status" value="1"/>
</dbReference>
<gene>
    <name evidence="2" type="ORF">SAMN04488113_102148</name>
</gene>
<dbReference type="InterPro" id="IPR050410">
    <property type="entry name" value="CCR4/nocturin_mRNA_transcr"/>
</dbReference>
<keyword evidence="2" id="KW-0540">Nuclease</keyword>
<dbReference type="Proteomes" id="UP000198564">
    <property type="component" value="Unassembled WGS sequence"/>
</dbReference>
<protein>
    <submittedName>
        <fullName evidence="2">Metal-dependent hydrolase, endonuclease/exonuclease/phosphatase family</fullName>
    </submittedName>
</protein>